<gene>
    <name evidence="1" type="ORF">GCM10007977_063870</name>
</gene>
<keyword evidence="2" id="KW-1185">Reference proteome</keyword>
<reference evidence="1" key="1">
    <citation type="journal article" date="2014" name="Int. J. Syst. Evol. Microbiol.">
        <title>Complete genome sequence of Corynebacterium casei LMG S-19264T (=DSM 44701T), isolated from a smear-ripened cheese.</title>
        <authorList>
            <consortium name="US DOE Joint Genome Institute (JGI-PGF)"/>
            <person name="Walter F."/>
            <person name="Albersmeier A."/>
            <person name="Kalinowski J."/>
            <person name="Ruckert C."/>
        </authorList>
    </citation>
    <scope>NUCLEOTIDE SEQUENCE</scope>
    <source>
        <strain evidence="1">JCM 19831</strain>
    </source>
</reference>
<evidence type="ECO:0000313" key="1">
    <source>
        <dbReference type="EMBL" id="GGM53501.1"/>
    </source>
</evidence>
<accession>A0A917U410</accession>
<comment type="caution">
    <text evidence="1">The sequence shown here is derived from an EMBL/GenBank/DDBJ whole genome shotgun (WGS) entry which is preliminary data.</text>
</comment>
<organism evidence="1 2">
    <name type="scientific">Dactylosporangium sucinum</name>
    <dbReference type="NCBI Taxonomy" id="1424081"/>
    <lineage>
        <taxon>Bacteria</taxon>
        <taxon>Bacillati</taxon>
        <taxon>Actinomycetota</taxon>
        <taxon>Actinomycetes</taxon>
        <taxon>Micromonosporales</taxon>
        <taxon>Micromonosporaceae</taxon>
        <taxon>Dactylosporangium</taxon>
    </lineage>
</organism>
<evidence type="ECO:0000313" key="2">
    <source>
        <dbReference type="Proteomes" id="UP000642070"/>
    </source>
</evidence>
<reference evidence="1" key="2">
    <citation type="submission" date="2020-09" db="EMBL/GenBank/DDBJ databases">
        <authorList>
            <person name="Sun Q."/>
            <person name="Ohkuma M."/>
        </authorList>
    </citation>
    <scope>NUCLEOTIDE SEQUENCE</scope>
    <source>
        <strain evidence="1">JCM 19831</strain>
    </source>
</reference>
<name>A0A917U410_9ACTN</name>
<proteinExistence type="predicted"/>
<dbReference type="RefSeq" id="WP_190253696.1">
    <property type="nucleotide sequence ID" value="NZ_BMPI01000035.1"/>
</dbReference>
<sequence>MTTDLDAAASEASIRPCGWPDCPERFDAYGHIFTGANVQPGWRQSSVVGYLGPAHGDTVHLPRLERTEIGADVTCDCGWRHTDPPTLGAAGELWRDHVREACRG</sequence>
<dbReference type="Proteomes" id="UP000642070">
    <property type="component" value="Unassembled WGS sequence"/>
</dbReference>
<dbReference type="AlphaFoldDB" id="A0A917U410"/>
<dbReference type="EMBL" id="BMPI01000035">
    <property type="protein sequence ID" value="GGM53501.1"/>
    <property type="molecule type" value="Genomic_DNA"/>
</dbReference>
<protein>
    <submittedName>
        <fullName evidence="1">Uncharacterized protein</fullName>
    </submittedName>
</protein>